<dbReference type="InterPro" id="IPR013968">
    <property type="entry name" value="PKS_KR"/>
</dbReference>
<keyword evidence="13" id="KW-1185">Reference proteome</keyword>
<keyword evidence="6" id="KW-0511">Multifunctional enzyme</keyword>
<evidence type="ECO:0000256" key="2">
    <source>
        <dbReference type="ARBA" id="ARBA00022553"/>
    </source>
</evidence>
<evidence type="ECO:0000256" key="1">
    <source>
        <dbReference type="ARBA" id="ARBA00022450"/>
    </source>
</evidence>
<dbReference type="EMBL" id="KZ826327">
    <property type="protein sequence ID" value="PYI09473.1"/>
    <property type="molecule type" value="Genomic_DNA"/>
</dbReference>
<dbReference type="SMART" id="SM00827">
    <property type="entry name" value="PKS_AT"/>
    <property type="match status" value="1"/>
</dbReference>
<dbReference type="GO" id="GO:0004315">
    <property type="term" value="F:3-oxoacyl-[acyl-carrier-protein] synthase activity"/>
    <property type="evidence" value="ECO:0007669"/>
    <property type="project" value="InterPro"/>
</dbReference>
<keyword evidence="3" id="KW-0808">Transferase</keyword>
<evidence type="ECO:0000256" key="8">
    <source>
        <dbReference type="PROSITE-ProRule" id="PRU01363"/>
    </source>
</evidence>
<dbReference type="Pfam" id="PF08240">
    <property type="entry name" value="ADH_N"/>
    <property type="match status" value="1"/>
</dbReference>
<dbReference type="Gene3D" id="3.40.50.150">
    <property type="entry name" value="Vaccinia Virus protein VP39"/>
    <property type="match status" value="1"/>
</dbReference>
<dbReference type="SUPFAM" id="SSF47336">
    <property type="entry name" value="ACP-like"/>
    <property type="match status" value="1"/>
</dbReference>
<dbReference type="Gene3D" id="3.40.366.10">
    <property type="entry name" value="Malonyl-Coenzyme A Acyl Carrier Protein, domain 2"/>
    <property type="match status" value="1"/>
</dbReference>
<dbReference type="InterPro" id="IPR049552">
    <property type="entry name" value="PKS_DH_N"/>
</dbReference>
<dbReference type="CDD" id="cd05195">
    <property type="entry name" value="enoyl_red"/>
    <property type="match status" value="1"/>
</dbReference>
<dbReference type="GO" id="GO:0004312">
    <property type="term" value="F:fatty acid synthase activity"/>
    <property type="evidence" value="ECO:0007669"/>
    <property type="project" value="TreeGrafter"/>
</dbReference>
<dbReference type="SMART" id="SM00823">
    <property type="entry name" value="PKS_PP"/>
    <property type="match status" value="1"/>
</dbReference>
<dbReference type="InterPro" id="IPR014031">
    <property type="entry name" value="Ketoacyl_synth_C"/>
</dbReference>
<dbReference type="GO" id="GO:0032259">
    <property type="term" value="P:methylation"/>
    <property type="evidence" value="ECO:0007669"/>
    <property type="project" value="UniProtKB-KW"/>
</dbReference>
<dbReference type="Gene3D" id="3.40.47.10">
    <property type="match status" value="1"/>
</dbReference>
<dbReference type="PANTHER" id="PTHR43775:SF50">
    <property type="entry name" value="HIGHLY REDUCING POLYKETIDE SYNTHASE SRDA"/>
    <property type="match status" value="1"/>
</dbReference>
<dbReference type="Gene3D" id="1.10.1200.10">
    <property type="entry name" value="ACP-like"/>
    <property type="match status" value="1"/>
</dbReference>
<keyword evidence="5" id="KW-0560">Oxidoreductase</keyword>
<dbReference type="InterPro" id="IPR020843">
    <property type="entry name" value="ER"/>
</dbReference>
<dbReference type="SUPFAM" id="SSF53335">
    <property type="entry name" value="S-adenosyl-L-methionine-dependent methyltransferases"/>
    <property type="match status" value="1"/>
</dbReference>
<feature type="active site" description="Proton acceptor; for dehydratase activity" evidence="8">
    <location>
        <position position="977"/>
    </location>
</feature>
<dbReference type="GO" id="GO:0031177">
    <property type="term" value="F:phosphopantetheine binding"/>
    <property type="evidence" value="ECO:0007669"/>
    <property type="project" value="InterPro"/>
</dbReference>
<dbReference type="PROSITE" id="PS52004">
    <property type="entry name" value="KS3_2"/>
    <property type="match status" value="1"/>
</dbReference>
<dbReference type="CDD" id="cd05274">
    <property type="entry name" value="KR_FAS_SDR_x"/>
    <property type="match status" value="1"/>
</dbReference>
<organism evidence="12 13">
    <name type="scientific">Aspergillus sclerotiicarbonarius (strain CBS 121057 / IBT 28362)</name>
    <dbReference type="NCBI Taxonomy" id="1448318"/>
    <lineage>
        <taxon>Eukaryota</taxon>
        <taxon>Fungi</taxon>
        <taxon>Dikarya</taxon>
        <taxon>Ascomycota</taxon>
        <taxon>Pezizomycotina</taxon>
        <taxon>Eurotiomycetes</taxon>
        <taxon>Eurotiomycetidae</taxon>
        <taxon>Eurotiales</taxon>
        <taxon>Aspergillaceae</taxon>
        <taxon>Aspergillus</taxon>
        <taxon>Aspergillus subgen. Circumdati</taxon>
    </lineage>
</organism>
<feature type="domain" description="Carrier" evidence="9">
    <location>
        <begin position="2213"/>
        <end position="2291"/>
    </location>
</feature>
<dbReference type="InterPro" id="IPR011032">
    <property type="entry name" value="GroES-like_sf"/>
</dbReference>
<dbReference type="Pfam" id="PF08242">
    <property type="entry name" value="Methyltransf_12"/>
    <property type="match status" value="1"/>
</dbReference>
<feature type="region of interest" description="N-terminal hotdog fold" evidence="8">
    <location>
        <begin position="945"/>
        <end position="1083"/>
    </location>
</feature>
<evidence type="ECO:0000259" key="10">
    <source>
        <dbReference type="PROSITE" id="PS52004"/>
    </source>
</evidence>
<dbReference type="InterPro" id="IPR013154">
    <property type="entry name" value="ADH-like_N"/>
</dbReference>
<dbReference type="InterPro" id="IPR016035">
    <property type="entry name" value="Acyl_Trfase/lysoPLipase"/>
</dbReference>
<dbReference type="GO" id="GO:0044550">
    <property type="term" value="P:secondary metabolite biosynthetic process"/>
    <property type="evidence" value="ECO:0007669"/>
    <property type="project" value="TreeGrafter"/>
</dbReference>
<dbReference type="Pfam" id="PF22621">
    <property type="entry name" value="CurL-like_PKS_C"/>
    <property type="match status" value="1"/>
</dbReference>
<dbReference type="Pfam" id="PF00109">
    <property type="entry name" value="ketoacyl-synt"/>
    <property type="match status" value="1"/>
</dbReference>
<dbReference type="SUPFAM" id="SSF50129">
    <property type="entry name" value="GroES-like"/>
    <property type="match status" value="1"/>
</dbReference>
<dbReference type="PANTHER" id="PTHR43775">
    <property type="entry name" value="FATTY ACID SYNTHASE"/>
    <property type="match status" value="1"/>
</dbReference>
<dbReference type="InterPro" id="IPR049551">
    <property type="entry name" value="PKS_DH_C"/>
</dbReference>
<dbReference type="InterPro" id="IPR014030">
    <property type="entry name" value="Ketoacyl_synth_N"/>
</dbReference>
<dbReference type="InterPro" id="IPR020807">
    <property type="entry name" value="PKS_DH"/>
</dbReference>
<dbReference type="InterPro" id="IPR009081">
    <property type="entry name" value="PP-bd_ACP"/>
</dbReference>
<dbReference type="SMART" id="SM00822">
    <property type="entry name" value="PKS_KR"/>
    <property type="match status" value="1"/>
</dbReference>
<evidence type="ECO:0000259" key="11">
    <source>
        <dbReference type="PROSITE" id="PS52019"/>
    </source>
</evidence>
<dbReference type="InterPro" id="IPR020841">
    <property type="entry name" value="PKS_Beta-ketoAc_synthase_dom"/>
</dbReference>
<dbReference type="Pfam" id="PF16197">
    <property type="entry name" value="KAsynt_C_assoc"/>
    <property type="match status" value="1"/>
</dbReference>
<protein>
    <submittedName>
        <fullName evidence="12">Uncharacterized protein</fullName>
    </submittedName>
</protein>
<dbReference type="InterPro" id="IPR050091">
    <property type="entry name" value="PKS_NRPS_Biosynth_Enz"/>
</dbReference>
<dbReference type="GO" id="GO:0006633">
    <property type="term" value="P:fatty acid biosynthetic process"/>
    <property type="evidence" value="ECO:0007669"/>
    <property type="project" value="InterPro"/>
</dbReference>
<dbReference type="InterPro" id="IPR013217">
    <property type="entry name" value="Methyltransf_12"/>
</dbReference>
<dbReference type="InterPro" id="IPR057326">
    <property type="entry name" value="KR_dom"/>
</dbReference>
<dbReference type="GO" id="GO:0016491">
    <property type="term" value="F:oxidoreductase activity"/>
    <property type="evidence" value="ECO:0007669"/>
    <property type="project" value="UniProtKB-KW"/>
</dbReference>
<dbReference type="Pfam" id="PF14765">
    <property type="entry name" value="PS-DH"/>
    <property type="match status" value="1"/>
</dbReference>
<dbReference type="SUPFAM" id="SSF53901">
    <property type="entry name" value="Thiolase-like"/>
    <property type="match status" value="1"/>
</dbReference>
<dbReference type="Pfam" id="PF00698">
    <property type="entry name" value="Acyl_transf_1"/>
    <property type="match status" value="1"/>
</dbReference>
<dbReference type="Gene3D" id="3.90.180.10">
    <property type="entry name" value="Medium-chain alcohol dehydrogenases, catalytic domain"/>
    <property type="match status" value="1"/>
</dbReference>
<evidence type="ECO:0000256" key="6">
    <source>
        <dbReference type="ARBA" id="ARBA00023268"/>
    </source>
</evidence>
<dbReference type="Pfam" id="PF00107">
    <property type="entry name" value="ADH_zinc_N"/>
    <property type="match status" value="1"/>
</dbReference>
<dbReference type="InterPro" id="IPR029063">
    <property type="entry name" value="SAM-dependent_MTases_sf"/>
</dbReference>
<dbReference type="GO" id="GO:0008270">
    <property type="term" value="F:zinc ion binding"/>
    <property type="evidence" value="ECO:0007669"/>
    <property type="project" value="InterPro"/>
</dbReference>
<dbReference type="SMART" id="SM00826">
    <property type="entry name" value="PKS_DH"/>
    <property type="match status" value="1"/>
</dbReference>
<evidence type="ECO:0000259" key="9">
    <source>
        <dbReference type="PROSITE" id="PS50075"/>
    </source>
</evidence>
<dbReference type="PROSITE" id="PS52019">
    <property type="entry name" value="PKS_MFAS_DH"/>
    <property type="match status" value="1"/>
</dbReference>
<feature type="active site" description="Proton donor; for dehydratase activity" evidence="8">
    <location>
        <position position="1162"/>
    </location>
</feature>
<dbReference type="Gene3D" id="3.40.50.720">
    <property type="entry name" value="NAD(P)-binding Rossmann-like Domain"/>
    <property type="match status" value="2"/>
</dbReference>
<dbReference type="InterPro" id="IPR016039">
    <property type="entry name" value="Thiolase-like"/>
</dbReference>
<accession>A0A319FLK1</accession>
<feature type="domain" description="PKS/mFAS DH" evidence="11">
    <location>
        <begin position="945"/>
        <end position="1249"/>
    </location>
</feature>
<dbReference type="Pfam" id="PF00550">
    <property type="entry name" value="PP-binding"/>
    <property type="match status" value="1"/>
</dbReference>
<feature type="region of interest" description="C-terminal hotdog fold" evidence="8">
    <location>
        <begin position="1096"/>
        <end position="1249"/>
    </location>
</feature>
<dbReference type="SMART" id="SM00829">
    <property type="entry name" value="PKS_ER"/>
    <property type="match status" value="1"/>
</dbReference>
<dbReference type="Pfam" id="PF02801">
    <property type="entry name" value="Ketoacyl-synt_C"/>
    <property type="match status" value="1"/>
</dbReference>
<keyword evidence="1" id="KW-0596">Phosphopantetheine</keyword>
<dbReference type="GO" id="GO:0008168">
    <property type="term" value="F:methyltransferase activity"/>
    <property type="evidence" value="ECO:0007669"/>
    <property type="project" value="UniProtKB-KW"/>
</dbReference>
<dbReference type="InterPro" id="IPR018201">
    <property type="entry name" value="Ketoacyl_synth_AS"/>
</dbReference>
<evidence type="ECO:0000313" key="13">
    <source>
        <dbReference type="Proteomes" id="UP000248423"/>
    </source>
</evidence>
<dbReference type="InterPro" id="IPR036736">
    <property type="entry name" value="ACP-like_sf"/>
</dbReference>
<sequence length="2297" mass="247589">MATPKPTECEPIAIVGMGCRLPGGVKDIPALWEFLRDQKDAHGEFVAPRFSAQGFYHPNSDRPGTAVASSSFLLEEDPRLFDPSFFGITDVEAETMDASQRKLLEVTYEAFENAGETWDSMSGSRVGVFVGDISFDNYVSQTRDWDYSGKYSATGAFPNMLANRIHYVFNLKGPSLLINSACTSTMYALHLAIASMRNGDCDSAIVAGALSPTSRSHTFDASADGYARGEGFAALYLKTASLATQDASPIRALIRSSAVNANGRTSGITNPGAPAQEIVIREAYRNAGDLDPAETTLLECHGTGTRVGDPIEVTAAGNVFGPGRPAAHEDCLIVGSVKTNVGHLGGACALPGILKVVASLEAGEIPATLGFQTPNPRIDFDQAKARVVSTVEPWPKDRLKRASVTSAGFGGTNGHCIIDHVHNVIPFYVKPGLIQRRVEEANDTDGYSAVKTIESEGSFLVHRPIVNSPTMIRQADAATRQLVVLPFSAHNQTSLVANLKALSQALPRHSLADVAYTLAARRSRFTQRAFSIVDKDQAAEGAVHHPEPKVFVSPQRVNIGFVFTGQGAQWAAMGAELSEYAVFRATIAHLDRVLAMLPHPAPWKVADILCGNCDQDLIQKPAVPQTVCTALQIGLVDLLASWSIRPVGVVGHSSGEMAAAYGAGRITAAEAITIAYYRGYMVSFNQQKGAMLAVGLGADQGADYIRQVGMEERVKVAAINSPESITLSGDADAVEQLSAQLTQKAIFNRQLRTGGLAYHSHHMLPFGHDYAQAIDDGLQRLASLGVNVASQRYPDIPWVSSVVPDKSTTLSREQVTASYWQANLESPVQFTGAVVEIGPHPALRGPLGQIAKGLGRTLPHVGSLERGQDARRSLLGLAGTLFALNAEVDLVAVNAVDEPRSGGRGALAHGCMAIDLPPYQYTYGPIKYHESRLSKEYRLRQSPRHDLLGSRVAGTTRLRPQWRNMLRVKDLPWLNDHRVPPHVLHPGAAHIVMAMLAAEQAYTEFPDALPITGLTLRNVSIKKTLVVPEDDTGVEIVLSMELDDGATATSPGWASFSIASVVHDSEQWTEHCSGLVRIEVSAFDAPAPIDMTTMDGRAVDAQTWYTHFAEMGLHFGPSFQGYSDIRADPFHNVASAKLSLTTTAGLFPGGESSYPIQPASLDLVIRLGLMACNGGQAETASVQLPIHLDQMRFQFGRLQGRDWATGVPRGELRGLRGAYAQLQLLDESGEAILDVDNMRFTSLNTEQRSSGPDLSGQAYSSPFARLVNASSGLDAGQALLKTLVGANGIKRFREYTATDPSPERLGSVRESTSGFRNVTYFTLDINQDPSQQGFQLGTYDMILWADVLHTPVMDQALANCRKLLRPGGHLVLVEPTENKAHTCDPCLRRVGFEFGADLECHELDPCSTITVSTLPAALRQTVGANPVVHLLHGSHGASALLHHLARAMEQRGLSTRIGPLDQAPDVVSPNSRVVAFLDGENLLFAADQRRLGLFQHLAGHTASMVWITSCGLVKGRNPDGAFVSGLLRTLGTENPAGQFLSVDIDADDFQVPGLEMDELVRRLVEQELLLQPTLDESGPLEVNRDLVWQDGCMWTSRIVPDAQLQDYAKPAAAMQELDVPARPLNSLGPVRAAFATPGILTSLYFRPYTELWQPLPRDYIEVQVEAVGLNWKDLGLCSGRFDQDNLSNEYCGVVTQTGADVTGLSPGDRVYGMGKGHFGTHTRVPAALAHQLPPGVDPIEAATMPLVYMTAVYAFEHVVRLKPGQKVLIQSASGGLGLAAIQLARSKGADVFATAGTADKVQFLTDHMGIAASRIFSSRDLGSLHRGPQHGGFDVILSSAQGDMLYESINALAPLGHLIDIGRLDVTTSQTMGLELFQKSASFTSFDLGLVVERDPALGAELMQAVDAHFRAGRIGPIQPYTVADIGLLDQTLLQFSQGTHIGKRVITYQNPATMLRTLPPSTPPAHFDPAARYILVGGLTGLGRSIVRWMSSRGARDLEIWSRHGATNLAPEAQCLITELAAQGVQVHPVACDVTNRDAVLHAMQAAHADPNHPVRGIFHFAVSYQDISFDKITEAQFHQGMAAKVFGTQHLHDATASIPLDFFVMTSSLGTVYAFPTQSTYLAANNYLDYFARYRRRLGLPVTVNLFVRAKGQTMTGAQVVRMLEPAFVPDHPHALWPGHTDDPLSASHIVTGIDPAILAKMAHSEAARTETITFVTEAIRTTVASMLFVDVGSVNPAKTVADHGIDSLLAAEFRNWFQGAFGRGVGMLELMDARMSLRALAGWVVEGAVGGAKA</sequence>
<evidence type="ECO:0000256" key="7">
    <source>
        <dbReference type="ARBA" id="ARBA00023315"/>
    </source>
</evidence>
<name>A0A319FLK1_ASPSB</name>
<dbReference type="InterPro" id="IPR016036">
    <property type="entry name" value="Malonyl_transacylase_ACP-bd"/>
</dbReference>
<dbReference type="SUPFAM" id="SSF55048">
    <property type="entry name" value="Probable ACP-binding domain of malonyl-CoA ACP transacylase"/>
    <property type="match status" value="1"/>
</dbReference>
<dbReference type="InterPro" id="IPR020806">
    <property type="entry name" value="PKS_PP-bd"/>
</dbReference>
<dbReference type="OrthoDB" id="329835at2759"/>
<dbReference type="InterPro" id="IPR013149">
    <property type="entry name" value="ADH-like_C"/>
</dbReference>
<dbReference type="SUPFAM" id="SSF51735">
    <property type="entry name" value="NAD(P)-binding Rossmann-fold domains"/>
    <property type="match status" value="2"/>
</dbReference>
<dbReference type="InterPro" id="IPR049900">
    <property type="entry name" value="PKS_mFAS_DH"/>
</dbReference>
<dbReference type="InterPro" id="IPR014043">
    <property type="entry name" value="Acyl_transferase_dom"/>
</dbReference>
<proteinExistence type="predicted"/>
<evidence type="ECO:0000256" key="5">
    <source>
        <dbReference type="ARBA" id="ARBA00023002"/>
    </source>
</evidence>
<dbReference type="PROSITE" id="PS00606">
    <property type="entry name" value="KS3_1"/>
    <property type="match status" value="1"/>
</dbReference>
<dbReference type="CDD" id="cd00833">
    <property type="entry name" value="PKS"/>
    <property type="match status" value="1"/>
</dbReference>
<dbReference type="InterPro" id="IPR001227">
    <property type="entry name" value="Ac_transferase_dom_sf"/>
</dbReference>
<dbReference type="InterPro" id="IPR042104">
    <property type="entry name" value="PKS_dehydratase_sf"/>
</dbReference>
<gene>
    <name evidence="12" type="ORF">BO78DRAFT_415749</name>
</gene>
<evidence type="ECO:0000256" key="3">
    <source>
        <dbReference type="ARBA" id="ARBA00022679"/>
    </source>
</evidence>
<feature type="domain" description="Ketosynthase family 3 (KS3)" evidence="10">
    <location>
        <begin position="9"/>
        <end position="420"/>
    </location>
</feature>
<evidence type="ECO:0000256" key="4">
    <source>
        <dbReference type="ARBA" id="ARBA00022857"/>
    </source>
</evidence>
<dbReference type="PROSITE" id="PS01162">
    <property type="entry name" value="QOR_ZETA_CRYSTAL"/>
    <property type="match status" value="1"/>
</dbReference>
<dbReference type="SMART" id="SM00825">
    <property type="entry name" value="PKS_KS"/>
    <property type="match status" value="1"/>
</dbReference>
<keyword evidence="4" id="KW-0521">NADP</keyword>
<reference evidence="12 13" key="1">
    <citation type="submission" date="2018-02" db="EMBL/GenBank/DDBJ databases">
        <title>The genomes of Aspergillus section Nigri reveals drivers in fungal speciation.</title>
        <authorList>
            <consortium name="DOE Joint Genome Institute"/>
            <person name="Vesth T.C."/>
            <person name="Nybo J."/>
            <person name="Theobald S."/>
            <person name="Brandl J."/>
            <person name="Frisvad J.C."/>
            <person name="Nielsen K.F."/>
            <person name="Lyhne E.K."/>
            <person name="Kogle M.E."/>
            <person name="Kuo A."/>
            <person name="Riley R."/>
            <person name="Clum A."/>
            <person name="Nolan M."/>
            <person name="Lipzen A."/>
            <person name="Salamov A."/>
            <person name="Henrissat B."/>
            <person name="Wiebenga A."/>
            <person name="De vries R.P."/>
            <person name="Grigoriev I.V."/>
            <person name="Mortensen U.H."/>
            <person name="Andersen M.R."/>
            <person name="Baker S.E."/>
        </authorList>
    </citation>
    <scope>NUCLEOTIDE SEQUENCE [LARGE SCALE GENOMIC DNA]</scope>
    <source>
        <strain evidence="12 13">CBS 121057</strain>
    </source>
</reference>
<dbReference type="Proteomes" id="UP000248423">
    <property type="component" value="Unassembled WGS sequence"/>
</dbReference>
<dbReference type="InterPro" id="IPR002364">
    <property type="entry name" value="Quin_OxRdtase/zeta-crystal_CS"/>
</dbReference>
<dbReference type="Pfam" id="PF21089">
    <property type="entry name" value="PKS_DH_N"/>
    <property type="match status" value="1"/>
</dbReference>
<dbReference type="PROSITE" id="PS50075">
    <property type="entry name" value="CARRIER"/>
    <property type="match status" value="1"/>
</dbReference>
<dbReference type="VEuPathDB" id="FungiDB:BO78DRAFT_415749"/>
<keyword evidence="2" id="KW-0597">Phosphoprotein</keyword>
<keyword evidence="7" id="KW-0012">Acyltransferase</keyword>
<dbReference type="Pfam" id="PF08659">
    <property type="entry name" value="KR"/>
    <property type="match status" value="1"/>
</dbReference>
<dbReference type="InterPro" id="IPR036291">
    <property type="entry name" value="NAD(P)-bd_dom_sf"/>
</dbReference>
<dbReference type="STRING" id="1448318.A0A319FLK1"/>
<dbReference type="InterPro" id="IPR032821">
    <property type="entry name" value="PKS_assoc"/>
</dbReference>
<dbReference type="Gene3D" id="3.10.129.110">
    <property type="entry name" value="Polyketide synthase dehydratase"/>
    <property type="match status" value="1"/>
</dbReference>
<dbReference type="CDD" id="cd02440">
    <property type="entry name" value="AdoMet_MTases"/>
    <property type="match status" value="1"/>
</dbReference>
<dbReference type="SUPFAM" id="SSF52151">
    <property type="entry name" value="FabD/lysophospholipase-like"/>
    <property type="match status" value="1"/>
</dbReference>
<evidence type="ECO:0000313" key="12">
    <source>
        <dbReference type="EMBL" id="PYI09473.1"/>
    </source>
</evidence>